<name>A0A182INU3_ANOAO</name>
<dbReference type="PANTHER" id="PTHR13168">
    <property type="entry name" value="ASSOCIATE OF C-MYC AMY-1"/>
    <property type="match status" value="1"/>
</dbReference>
<dbReference type="EnsemblMetazoa" id="AATE002635-RA">
    <property type="protein sequence ID" value="AATE002635-PA.1"/>
    <property type="gene ID" value="AATE002635"/>
</dbReference>
<dbReference type="GO" id="GO:0005634">
    <property type="term" value="C:nucleus"/>
    <property type="evidence" value="ECO:0007669"/>
    <property type="project" value="UniProtKB-SubCell"/>
</dbReference>
<accession>A0A182INU3</accession>
<evidence type="ECO:0000256" key="3">
    <source>
        <dbReference type="ARBA" id="ARBA00023242"/>
    </source>
</evidence>
<sequence length="182" mass="19913">MSSYKPIDVSREDFRKYLERTGFLEAMTKILLKCNSARPDDAIEFVKENLGQRKPDSEEVTNLKAELQSARAEIERLTNEINLLKGGTASDERSSSDLELDTTEENETAPQNRATAKANGEETESPAPEAEVTAVTASVASLAITEQGKEDVTKAVDAPATEVQNGPAIEKPDEKEKEGEQQ</sequence>
<dbReference type="PRINTS" id="PR02028">
    <property type="entry name" value="CMYCBINDINGP"/>
</dbReference>
<feature type="region of interest" description="Disordered" evidence="4">
    <location>
        <begin position="84"/>
        <end position="182"/>
    </location>
</feature>
<evidence type="ECO:0000256" key="1">
    <source>
        <dbReference type="ARBA" id="ARBA00004123"/>
    </source>
</evidence>
<organism evidence="5">
    <name type="scientific">Anopheles atroparvus</name>
    <name type="common">European mosquito</name>
    <dbReference type="NCBI Taxonomy" id="41427"/>
    <lineage>
        <taxon>Eukaryota</taxon>
        <taxon>Metazoa</taxon>
        <taxon>Ecdysozoa</taxon>
        <taxon>Arthropoda</taxon>
        <taxon>Hexapoda</taxon>
        <taxon>Insecta</taxon>
        <taxon>Pterygota</taxon>
        <taxon>Neoptera</taxon>
        <taxon>Endopterygota</taxon>
        <taxon>Diptera</taxon>
        <taxon>Nematocera</taxon>
        <taxon>Culicoidea</taxon>
        <taxon>Culicidae</taxon>
        <taxon>Anophelinae</taxon>
        <taxon>Anopheles</taxon>
    </lineage>
</organism>
<dbReference type="AlphaFoldDB" id="A0A182INU3"/>
<dbReference type="InterPro" id="IPR026060">
    <property type="entry name" value="AMY1"/>
</dbReference>
<evidence type="ECO:0000256" key="4">
    <source>
        <dbReference type="SAM" id="MobiDB-lite"/>
    </source>
</evidence>
<feature type="compositionally biased region" description="Basic and acidic residues" evidence="4">
    <location>
        <begin position="170"/>
        <end position="182"/>
    </location>
</feature>
<dbReference type="GO" id="GO:0003713">
    <property type="term" value="F:transcription coactivator activity"/>
    <property type="evidence" value="ECO:0007669"/>
    <property type="project" value="InterPro"/>
</dbReference>
<evidence type="ECO:0008006" key="6">
    <source>
        <dbReference type="Google" id="ProtNLM"/>
    </source>
</evidence>
<protein>
    <recommendedName>
        <fullName evidence="6">c-Myc-binding protein</fullName>
    </recommendedName>
</protein>
<keyword evidence="3" id="KW-0539">Nucleus</keyword>
<dbReference type="STRING" id="41427.A0A182INU3"/>
<feature type="compositionally biased region" description="Low complexity" evidence="4">
    <location>
        <begin position="126"/>
        <end position="141"/>
    </location>
</feature>
<reference evidence="5" key="1">
    <citation type="submission" date="2022-08" db="UniProtKB">
        <authorList>
            <consortium name="EnsemblMetazoa"/>
        </authorList>
    </citation>
    <scope>IDENTIFICATION</scope>
    <source>
        <strain evidence="5">EBRO</strain>
    </source>
</reference>
<evidence type="ECO:0000256" key="2">
    <source>
        <dbReference type="ARBA" id="ARBA00009389"/>
    </source>
</evidence>
<comment type="similarity">
    <text evidence="2">Belongs to the AMY1 family.</text>
</comment>
<dbReference type="VEuPathDB" id="VectorBase:AATE002635"/>
<evidence type="ECO:0000313" key="5">
    <source>
        <dbReference type="EnsemblMetazoa" id="AATE002635-PA.1"/>
    </source>
</evidence>
<dbReference type="PANTHER" id="PTHR13168:SF0">
    <property type="entry name" value="C-MYC-BINDING PROTEIN"/>
    <property type="match status" value="1"/>
</dbReference>
<proteinExistence type="inferred from homology"/>
<comment type="subcellular location">
    <subcellularLocation>
        <location evidence="1">Nucleus</location>
    </subcellularLocation>
</comment>
<feature type="compositionally biased region" description="Acidic residues" evidence="4">
    <location>
        <begin position="98"/>
        <end position="107"/>
    </location>
</feature>